<organism evidence="1 2">
    <name type="scientific">Encephalitozoon cuniculi (strain GB-M1)</name>
    <name type="common">Microsporidian parasite</name>
    <dbReference type="NCBI Taxonomy" id="284813"/>
    <lineage>
        <taxon>Eukaryota</taxon>
        <taxon>Fungi</taxon>
        <taxon>Fungi incertae sedis</taxon>
        <taxon>Microsporidia</taxon>
        <taxon>Unikaryonidae</taxon>
        <taxon>Encephalitozoon</taxon>
    </lineage>
</organism>
<evidence type="ECO:0000313" key="2">
    <source>
        <dbReference type="Proteomes" id="UP000000819"/>
    </source>
</evidence>
<accession>I7L4G3</accession>
<dbReference type="Proteomes" id="UP000000819">
    <property type="component" value="Chromosome VI"/>
</dbReference>
<keyword evidence="2" id="KW-1185">Reference proteome</keyword>
<evidence type="ECO:0000313" key="1">
    <source>
        <dbReference type="EMBL" id="CCI73945.1"/>
    </source>
</evidence>
<sequence length="60" mass="6909">MKESDRQIFFDVNTTYSSTETDEEISGMFDDKVFPEDSLGGGDFLKLEEELKKVRSIKKP</sequence>
<dbReference type="HOGENOM" id="CLU_2941697_0_0_1"/>
<protein>
    <submittedName>
        <fullName evidence="1">ECU06_0935 protein</fullName>
    </submittedName>
</protein>
<proteinExistence type="predicted"/>
<dbReference type="GeneID" id="77136371"/>
<gene>
    <name evidence="1" type="ordered locus">ECU06_0935</name>
</gene>
<dbReference type="OrthoDB" id="10395005at2759"/>
<dbReference type="AlphaFoldDB" id="I7L4G3"/>
<dbReference type="KEGG" id="ecu:ECU06_0935"/>
<dbReference type="EMBL" id="AL590446">
    <property type="protein sequence ID" value="CCI73945.1"/>
    <property type="molecule type" value="Genomic_DNA"/>
</dbReference>
<reference evidence="1 2" key="2">
    <citation type="journal article" date="2009" name="BMC Genomics">
        <title>Identification of transcriptional signals in Encephalitozoon cuniculi widespread among Microsporidia phylum: support for accurate structural genome annotation.</title>
        <authorList>
            <person name="Peyretaillade E."/>
            <person name="Goncalves O."/>
            <person name="Terrat S."/>
            <person name="Dugat-Bony E."/>
            <person name="Wincker P."/>
            <person name="Cornman R.S."/>
            <person name="Evans J.D."/>
            <person name="Delbac F."/>
            <person name="Peyret P."/>
        </authorList>
    </citation>
    <scope>NUCLEOTIDE SEQUENCE [LARGE SCALE GENOMIC DNA]</scope>
    <source>
        <strain evidence="1 2">GB-M1</strain>
    </source>
</reference>
<dbReference type="RefSeq" id="NP_001402502.1">
    <property type="nucleotide sequence ID" value="NM_001415664.1"/>
</dbReference>
<dbReference type="VEuPathDB" id="MicrosporidiaDB:ECU06_0935"/>
<dbReference type="InParanoid" id="I7L4G3"/>
<reference evidence="1 2" key="1">
    <citation type="journal article" date="2001" name="Nature">
        <title>Genome sequence and gene compaction of the eukaryote parasite Encephalitozoon cuniculi.</title>
        <authorList>
            <person name="Katinka M.D."/>
            <person name="Duprat S."/>
            <person name="Cornillot E."/>
            <person name="Metenier G."/>
            <person name="Thomarat F."/>
            <person name="Prensier G."/>
            <person name="Barbe V."/>
            <person name="Peyretaillade E."/>
            <person name="Brottier P."/>
            <person name="Wincker P."/>
            <person name="Delbac F."/>
            <person name="El Alaoui H."/>
            <person name="Peyret P."/>
            <person name="Saurin W."/>
            <person name="Gouy M."/>
            <person name="Weissenbach J."/>
            <person name="Vivares C.P."/>
        </authorList>
    </citation>
    <scope>NUCLEOTIDE SEQUENCE [LARGE SCALE GENOMIC DNA]</scope>
    <source>
        <strain evidence="1 2">GB-M1</strain>
    </source>
</reference>
<name>I7L4G3_ENCCU</name>